<dbReference type="HAMAP" id="MF_00822">
    <property type="entry name" value="UreE"/>
    <property type="match status" value="1"/>
</dbReference>
<protein>
    <recommendedName>
        <fullName evidence="5">Urease accessory protein UreE</fullName>
    </recommendedName>
</protein>
<dbReference type="SUPFAM" id="SSF69737">
    <property type="entry name" value="Urease metallochaperone UreE, C-terminal domain"/>
    <property type="match status" value="1"/>
</dbReference>
<dbReference type="RefSeq" id="WP_281736205.1">
    <property type="nucleotide sequence ID" value="NZ_JAKETQ010000001.1"/>
</dbReference>
<dbReference type="InterPro" id="IPR004029">
    <property type="entry name" value="UreE_N"/>
</dbReference>
<dbReference type="Gene3D" id="2.60.260.20">
    <property type="entry name" value="Urease metallochaperone UreE, N-terminal domain"/>
    <property type="match status" value="1"/>
</dbReference>
<name>A0AA41QN30_9HYPH</name>
<dbReference type="InterPro" id="IPR036118">
    <property type="entry name" value="UreE_N_sf"/>
</dbReference>
<organism evidence="7 8">
    <name type="scientific">Paradevosia shaoguanensis</name>
    <dbReference type="NCBI Taxonomy" id="1335043"/>
    <lineage>
        <taxon>Bacteria</taxon>
        <taxon>Pseudomonadati</taxon>
        <taxon>Pseudomonadota</taxon>
        <taxon>Alphaproteobacteria</taxon>
        <taxon>Hyphomicrobiales</taxon>
        <taxon>Devosiaceae</taxon>
        <taxon>Paradevosia</taxon>
    </lineage>
</organism>
<keyword evidence="4 5" id="KW-0143">Chaperone</keyword>
<proteinExistence type="inferred from homology"/>
<dbReference type="GO" id="GO:0051082">
    <property type="term" value="F:unfolded protein binding"/>
    <property type="evidence" value="ECO:0007669"/>
    <property type="project" value="UniProtKB-UniRule"/>
</dbReference>
<comment type="caution">
    <text evidence="7">The sequence shown here is derived from an EMBL/GenBank/DDBJ whole genome shotgun (WGS) entry which is preliminary data.</text>
</comment>
<keyword evidence="2 5" id="KW-0963">Cytoplasm</keyword>
<feature type="domain" description="UreE urease accessory N-terminal" evidence="6">
    <location>
        <begin position="3"/>
        <end position="67"/>
    </location>
</feature>
<accession>A0AA41QN30</accession>
<evidence type="ECO:0000256" key="1">
    <source>
        <dbReference type="ARBA" id="ARBA00004496"/>
    </source>
</evidence>
<dbReference type="PIRSF" id="PIRSF036402">
    <property type="entry name" value="Ureas_acces_UreE"/>
    <property type="match status" value="1"/>
</dbReference>
<dbReference type="Pfam" id="PF02814">
    <property type="entry name" value="UreE_N"/>
    <property type="match status" value="1"/>
</dbReference>
<dbReference type="Pfam" id="PF05194">
    <property type="entry name" value="UreE_C"/>
    <property type="match status" value="1"/>
</dbReference>
<evidence type="ECO:0000256" key="4">
    <source>
        <dbReference type="ARBA" id="ARBA00023186"/>
    </source>
</evidence>
<evidence type="ECO:0000313" key="8">
    <source>
        <dbReference type="Proteomes" id="UP001156140"/>
    </source>
</evidence>
<evidence type="ECO:0000313" key="7">
    <source>
        <dbReference type="EMBL" id="MCI0127882.1"/>
    </source>
</evidence>
<evidence type="ECO:0000256" key="5">
    <source>
        <dbReference type="HAMAP-Rule" id="MF_00822"/>
    </source>
</evidence>
<dbReference type="AlphaFoldDB" id="A0AA41QN30"/>
<dbReference type="GO" id="GO:0006457">
    <property type="term" value="P:protein folding"/>
    <property type="evidence" value="ECO:0007669"/>
    <property type="project" value="InterPro"/>
</dbReference>
<dbReference type="GO" id="GO:0019627">
    <property type="term" value="P:urea metabolic process"/>
    <property type="evidence" value="ECO:0007669"/>
    <property type="project" value="InterPro"/>
</dbReference>
<evidence type="ECO:0000256" key="2">
    <source>
        <dbReference type="ARBA" id="ARBA00022490"/>
    </source>
</evidence>
<comment type="function">
    <text evidence="5">Involved in urease metallocenter assembly. Binds nickel. Probably functions as a nickel donor during metallocenter assembly.</text>
</comment>
<keyword evidence="3 5" id="KW-0533">Nickel</keyword>
<dbReference type="SMART" id="SM00988">
    <property type="entry name" value="UreE_N"/>
    <property type="match status" value="1"/>
</dbReference>
<keyword evidence="8" id="KW-1185">Reference proteome</keyword>
<evidence type="ECO:0000256" key="3">
    <source>
        <dbReference type="ARBA" id="ARBA00022596"/>
    </source>
</evidence>
<sequence length="158" mass="17837">MLRVHAYIPAADVRSAPYDTIVLEADERRLRRKVLRLMGGDEILIDFPAAITLSHKDALELEDGRLVGIIAADEPLYEIRGRDRTHLIRLAWHLGNRHLPAQLEEARILIRRDHVIADMLKGLGATIVEIEAPFSPEHGAYHDHSHGSAQGHALLYRK</sequence>
<dbReference type="GO" id="GO:0005737">
    <property type="term" value="C:cytoplasm"/>
    <property type="evidence" value="ECO:0007669"/>
    <property type="project" value="UniProtKB-SubCell"/>
</dbReference>
<dbReference type="SUPFAM" id="SSF69287">
    <property type="entry name" value="Urease metallochaperone UreE, N-terminal domain"/>
    <property type="match status" value="1"/>
</dbReference>
<comment type="subcellular location">
    <subcellularLocation>
        <location evidence="1 5">Cytoplasm</location>
    </subcellularLocation>
</comment>
<gene>
    <name evidence="5" type="primary">ureE</name>
    <name evidence="7" type="ORF">ML536_13720</name>
</gene>
<evidence type="ECO:0000259" key="6">
    <source>
        <dbReference type="SMART" id="SM00988"/>
    </source>
</evidence>
<dbReference type="EMBL" id="JALAZD010000001">
    <property type="protein sequence ID" value="MCI0127882.1"/>
    <property type="molecule type" value="Genomic_DNA"/>
</dbReference>
<dbReference type="GO" id="GO:0016151">
    <property type="term" value="F:nickel cation binding"/>
    <property type="evidence" value="ECO:0007669"/>
    <property type="project" value="UniProtKB-UniRule"/>
</dbReference>
<dbReference type="GO" id="GO:0065003">
    <property type="term" value="P:protein-containing complex assembly"/>
    <property type="evidence" value="ECO:0007669"/>
    <property type="project" value="InterPro"/>
</dbReference>
<reference evidence="7" key="1">
    <citation type="submission" date="2022-03" db="EMBL/GenBank/DDBJ databases">
        <title>The complete genome sequence of a Methyloterrigena soli.</title>
        <authorList>
            <person name="Zi Z."/>
        </authorList>
    </citation>
    <scope>NUCLEOTIDE SEQUENCE</scope>
    <source>
        <strain evidence="7">M48</strain>
    </source>
</reference>
<dbReference type="InterPro" id="IPR012406">
    <property type="entry name" value="UreE"/>
</dbReference>
<dbReference type="CDD" id="cd00571">
    <property type="entry name" value="UreE"/>
    <property type="match status" value="1"/>
</dbReference>
<comment type="similarity">
    <text evidence="5">Belongs to the UreE family.</text>
</comment>
<dbReference type="Proteomes" id="UP001156140">
    <property type="component" value="Unassembled WGS sequence"/>
</dbReference>
<dbReference type="Gene3D" id="3.30.70.790">
    <property type="entry name" value="UreE, C-terminal domain"/>
    <property type="match status" value="1"/>
</dbReference>
<dbReference type="InterPro" id="IPR007864">
    <property type="entry name" value="UreE_C_dom"/>
</dbReference>